<gene>
    <name evidence="1" type="primary">GLEAN_02684</name>
    <name evidence="1" type="ORF">TcasGA2_TC002684</name>
</gene>
<evidence type="ECO:0000313" key="1">
    <source>
        <dbReference type="EMBL" id="EEZ99900.1"/>
    </source>
</evidence>
<reference evidence="1 2" key="1">
    <citation type="journal article" date="2008" name="Nature">
        <title>The genome of the model beetle and pest Tribolium castaneum.</title>
        <authorList>
            <consortium name="Tribolium Genome Sequencing Consortium"/>
            <person name="Richards S."/>
            <person name="Gibbs R.A."/>
            <person name="Weinstock G.M."/>
            <person name="Brown S.J."/>
            <person name="Denell R."/>
            <person name="Beeman R.W."/>
            <person name="Gibbs R."/>
            <person name="Beeman R.W."/>
            <person name="Brown S.J."/>
            <person name="Bucher G."/>
            <person name="Friedrich M."/>
            <person name="Grimmelikhuijzen C.J."/>
            <person name="Klingler M."/>
            <person name="Lorenzen M."/>
            <person name="Richards S."/>
            <person name="Roth S."/>
            <person name="Schroder R."/>
            <person name="Tautz D."/>
            <person name="Zdobnov E.M."/>
            <person name="Muzny D."/>
            <person name="Gibbs R.A."/>
            <person name="Weinstock G.M."/>
            <person name="Attaway T."/>
            <person name="Bell S."/>
            <person name="Buhay C.J."/>
            <person name="Chandrabose M.N."/>
            <person name="Chavez D."/>
            <person name="Clerk-Blankenburg K.P."/>
            <person name="Cree A."/>
            <person name="Dao M."/>
            <person name="Davis C."/>
            <person name="Chacko J."/>
            <person name="Dinh H."/>
            <person name="Dugan-Rocha S."/>
            <person name="Fowler G."/>
            <person name="Garner T.T."/>
            <person name="Garnes J."/>
            <person name="Gnirke A."/>
            <person name="Hawes A."/>
            <person name="Hernandez J."/>
            <person name="Hines S."/>
            <person name="Holder M."/>
            <person name="Hume J."/>
            <person name="Jhangiani S.N."/>
            <person name="Joshi V."/>
            <person name="Khan Z.M."/>
            <person name="Jackson L."/>
            <person name="Kovar C."/>
            <person name="Kowis A."/>
            <person name="Lee S."/>
            <person name="Lewis L.R."/>
            <person name="Margolis J."/>
            <person name="Morgan M."/>
            <person name="Nazareth L.V."/>
            <person name="Nguyen N."/>
            <person name="Okwuonu G."/>
            <person name="Parker D."/>
            <person name="Richards S."/>
            <person name="Ruiz S.J."/>
            <person name="Santibanez J."/>
            <person name="Savard J."/>
            <person name="Scherer S.E."/>
            <person name="Schneider B."/>
            <person name="Sodergren E."/>
            <person name="Tautz D."/>
            <person name="Vattahil S."/>
            <person name="Villasana D."/>
            <person name="White C.S."/>
            <person name="Wright R."/>
            <person name="Park Y."/>
            <person name="Beeman R.W."/>
            <person name="Lord J."/>
            <person name="Oppert B."/>
            <person name="Lorenzen M."/>
            <person name="Brown S."/>
            <person name="Wang L."/>
            <person name="Savard J."/>
            <person name="Tautz D."/>
            <person name="Richards S."/>
            <person name="Weinstock G."/>
            <person name="Gibbs R.A."/>
            <person name="Liu Y."/>
            <person name="Worley K."/>
            <person name="Weinstock G."/>
            <person name="Elsik C.G."/>
            <person name="Reese J.T."/>
            <person name="Elhaik E."/>
            <person name="Landan G."/>
            <person name="Graur D."/>
            <person name="Arensburger P."/>
            <person name="Atkinson P."/>
            <person name="Beeman R.W."/>
            <person name="Beidler J."/>
            <person name="Brown S.J."/>
            <person name="Demuth J.P."/>
            <person name="Drury D.W."/>
            <person name="Du Y.Z."/>
            <person name="Fujiwara H."/>
            <person name="Lorenzen M."/>
            <person name="Maselli V."/>
            <person name="Osanai M."/>
            <person name="Park Y."/>
            <person name="Robertson H.M."/>
            <person name="Tu Z."/>
            <person name="Wang J.J."/>
            <person name="Wang S."/>
            <person name="Richards S."/>
            <person name="Song H."/>
            <person name="Zhang L."/>
            <person name="Sodergren E."/>
            <person name="Werner D."/>
            <person name="Stanke M."/>
            <person name="Morgenstern B."/>
            <person name="Solovyev V."/>
            <person name="Kosarev P."/>
            <person name="Brown G."/>
            <person name="Chen H.C."/>
            <person name="Ermolaeva O."/>
            <person name="Hlavina W."/>
            <person name="Kapustin Y."/>
            <person name="Kiryutin B."/>
            <person name="Kitts P."/>
            <person name="Maglott D."/>
            <person name="Pruitt K."/>
            <person name="Sapojnikov V."/>
            <person name="Souvorov A."/>
            <person name="Mackey A.J."/>
            <person name="Waterhouse R.M."/>
            <person name="Wyder S."/>
            <person name="Zdobnov E.M."/>
            <person name="Zdobnov E.M."/>
            <person name="Wyder S."/>
            <person name="Kriventseva E.V."/>
            <person name="Kadowaki T."/>
            <person name="Bork P."/>
            <person name="Aranda M."/>
            <person name="Bao R."/>
            <person name="Beermann A."/>
            <person name="Berns N."/>
            <person name="Bolognesi R."/>
            <person name="Bonneton F."/>
            <person name="Bopp D."/>
            <person name="Brown S.J."/>
            <person name="Bucher G."/>
            <person name="Butts T."/>
            <person name="Chaumot A."/>
            <person name="Denell R.E."/>
            <person name="Ferrier D.E."/>
            <person name="Friedrich M."/>
            <person name="Gordon C.M."/>
            <person name="Jindra M."/>
            <person name="Klingler M."/>
            <person name="Lan Q."/>
            <person name="Lattorff H.M."/>
            <person name="Laudet V."/>
            <person name="von Levetsow C."/>
            <person name="Liu Z."/>
            <person name="Lutz R."/>
            <person name="Lynch J.A."/>
            <person name="da Fonseca R.N."/>
            <person name="Posnien N."/>
            <person name="Reuter R."/>
            <person name="Roth S."/>
            <person name="Savard J."/>
            <person name="Schinko J.B."/>
            <person name="Schmitt C."/>
            <person name="Schoppmeier M."/>
            <person name="Schroder R."/>
            <person name="Shippy T.D."/>
            <person name="Simonnet F."/>
            <person name="Marques-Souza H."/>
            <person name="Tautz D."/>
            <person name="Tomoyasu Y."/>
            <person name="Trauner J."/>
            <person name="Van der Zee M."/>
            <person name="Vervoort M."/>
            <person name="Wittkopp N."/>
            <person name="Wimmer E.A."/>
            <person name="Yang X."/>
            <person name="Jones A.K."/>
            <person name="Sattelle D.B."/>
            <person name="Ebert P.R."/>
            <person name="Nelson D."/>
            <person name="Scott J.G."/>
            <person name="Beeman R.W."/>
            <person name="Muthukrishnan S."/>
            <person name="Kramer K.J."/>
            <person name="Arakane Y."/>
            <person name="Beeman R.W."/>
            <person name="Zhu Q."/>
            <person name="Hogenkamp D."/>
            <person name="Dixit R."/>
            <person name="Oppert B."/>
            <person name="Jiang H."/>
            <person name="Zou Z."/>
            <person name="Marshall J."/>
            <person name="Elpidina E."/>
            <person name="Vinokurov K."/>
            <person name="Oppert C."/>
            <person name="Zou Z."/>
            <person name="Evans J."/>
            <person name="Lu Z."/>
            <person name="Zhao P."/>
            <person name="Sumathipala N."/>
            <person name="Altincicek B."/>
            <person name="Vilcinskas A."/>
            <person name="Williams M."/>
            <person name="Hultmark D."/>
            <person name="Hetru C."/>
            <person name="Jiang H."/>
            <person name="Grimmelikhuijzen C.J."/>
            <person name="Hauser F."/>
            <person name="Cazzamali G."/>
            <person name="Williamson M."/>
            <person name="Park Y."/>
            <person name="Li B."/>
            <person name="Tanaka Y."/>
            <person name="Predel R."/>
            <person name="Neupert S."/>
            <person name="Schachtner J."/>
            <person name="Verleyen P."/>
            <person name="Raible F."/>
            <person name="Bork P."/>
            <person name="Friedrich M."/>
            <person name="Walden K.K."/>
            <person name="Robertson H.M."/>
            <person name="Angeli S."/>
            <person name="Foret S."/>
            <person name="Bucher G."/>
            <person name="Schuetz S."/>
            <person name="Maleszka R."/>
            <person name="Wimmer E.A."/>
            <person name="Beeman R.W."/>
            <person name="Lorenzen M."/>
            <person name="Tomoyasu Y."/>
            <person name="Miller S.C."/>
            <person name="Grossmann D."/>
            <person name="Bucher G."/>
        </authorList>
    </citation>
    <scope>NUCLEOTIDE SEQUENCE [LARGE SCALE GENOMIC DNA]</scope>
    <source>
        <strain evidence="1 2">Georgia GA2</strain>
    </source>
</reference>
<dbReference type="EMBL" id="KQ971326">
    <property type="protein sequence ID" value="EEZ99900.1"/>
    <property type="molecule type" value="Genomic_DNA"/>
</dbReference>
<protein>
    <submittedName>
        <fullName evidence="1">Uncharacterized protein</fullName>
    </submittedName>
</protein>
<sequence>MSIIDSTETALWRMQAARQGPRPAIGAILNAKTNMKDAKNVPFARTEVVLLQINPN</sequence>
<organism evidence="1 2">
    <name type="scientific">Tribolium castaneum</name>
    <name type="common">Red flour beetle</name>
    <dbReference type="NCBI Taxonomy" id="7070"/>
    <lineage>
        <taxon>Eukaryota</taxon>
        <taxon>Metazoa</taxon>
        <taxon>Ecdysozoa</taxon>
        <taxon>Arthropoda</taxon>
        <taxon>Hexapoda</taxon>
        <taxon>Insecta</taxon>
        <taxon>Pterygota</taxon>
        <taxon>Neoptera</taxon>
        <taxon>Endopterygota</taxon>
        <taxon>Coleoptera</taxon>
        <taxon>Polyphaga</taxon>
        <taxon>Cucujiformia</taxon>
        <taxon>Tenebrionidae</taxon>
        <taxon>Tenebrionidae incertae sedis</taxon>
        <taxon>Tribolium</taxon>
    </lineage>
</organism>
<accession>D6WEA1</accession>
<dbReference type="AlphaFoldDB" id="D6WEA1"/>
<evidence type="ECO:0000313" key="2">
    <source>
        <dbReference type="Proteomes" id="UP000007266"/>
    </source>
</evidence>
<dbReference type="HOGENOM" id="CLU_3016852_0_0_1"/>
<proteinExistence type="predicted"/>
<dbReference type="Proteomes" id="UP000007266">
    <property type="component" value="Linkage group 3"/>
</dbReference>
<name>D6WEA1_TRICA</name>
<reference evidence="1 2" key="2">
    <citation type="journal article" date="2010" name="Nucleic Acids Res.">
        <title>BeetleBase in 2010: revisions to provide comprehensive genomic information for Tribolium castaneum.</title>
        <authorList>
            <person name="Kim H.S."/>
            <person name="Murphy T."/>
            <person name="Xia J."/>
            <person name="Caragea D."/>
            <person name="Park Y."/>
            <person name="Beeman R.W."/>
            <person name="Lorenzen M.D."/>
            <person name="Butcher S."/>
            <person name="Manak J.R."/>
            <person name="Brown S.J."/>
        </authorList>
    </citation>
    <scope>GENOME REANNOTATION</scope>
    <source>
        <strain evidence="1 2">Georgia GA2</strain>
    </source>
</reference>
<keyword evidence="2" id="KW-1185">Reference proteome</keyword>